<comment type="caution">
    <text evidence="1">The sequence shown here is derived from an EMBL/GenBank/DDBJ whole genome shotgun (WGS) entry which is preliminary data.</text>
</comment>
<proteinExistence type="predicted"/>
<keyword evidence="2" id="KW-1185">Reference proteome</keyword>
<name>A0ABU7S5Q3_9ACTN</name>
<dbReference type="EMBL" id="JAZGQL010000001">
    <property type="protein sequence ID" value="MEE6305300.1"/>
    <property type="molecule type" value="Genomic_DNA"/>
</dbReference>
<evidence type="ECO:0000313" key="1">
    <source>
        <dbReference type="EMBL" id="MEE6305300.1"/>
    </source>
</evidence>
<accession>A0ABU7S5Q3</accession>
<gene>
    <name evidence="1" type="ORF">V1634_00430</name>
</gene>
<dbReference type="RefSeq" id="WP_331205715.1">
    <property type="nucleotide sequence ID" value="NZ_JAZGQL010000001.1"/>
</dbReference>
<sequence>MTFKVDPAALLGYSARVERAKEDAVECQKYFVKNAGEITFSEGGVINPLYYQHGVVKEKMNAMLTHLVDIL</sequence>
<evidence type="ECO:0000313" key="2">
    <source>
        <dbReference type="Proteomes" id="UP001339911"/>
    </source>
</evidence>
<protein>
    <submittedName>
        <fullName evidence="1">Uncharacterized protein</fullName>
    </submittedName>
</protein>
<organism evidence="1 2">
    <name type="scientific">Plantactinospora veratri</name>
    <dbReference type="NCBI Taxonomy" id="1436122"/>
    <lineage>
        <taxon>Bacteria</taxon>
        <taxon>Bacillati</taxon>
        <taxon>Actinomycetota</taxon>
        <taxon>Actinomycetes</taxon>
        <taxon>Micromonosporales</taxon>
        <taxon>Micromonosporaceae</taxon>
        <taxon>Plantactinospora</taxon>
    </lineage>
</organism>
<reference evidence="1 2" key="1">
    <citation type="submission" date="2024-01" db="EMBL/GenBank/DDBJ databases">
        <title>Genome insights into Plantactinospora veratri sp. nov.</title>
        <authorList>
            <person name="Wang L."/>
        </authorList>
    </citation>
    <scope>NUCLEOTIDE SEQUENCE [LARGE SCALE GENOMIC DNA]</scope>
    <source>
        <strain evidence="1 2">NEAU-FHS4</strain>
    </source>
</reference>
<dbReference type="Proteomes" id="UP001339911">
    <property type="component" value="Unassembled WGS sequence"/>
</dbReference>